<reference evidence="6" key="1">
    <citation type="journal article" date="2015" name="Genome Announc.">
        <title>Draft Genome Sequences of Anaerolinea thermolimosa IMO-1, Bellilinea caldifistulae GOMI-1, Leptolinea tardivitalis YMTK-2, Levilinea saccharolytica KIBI-1, Longilinea arvoryzae KOME-1, Previously Described as Members of the Class Anaerolineae (Chloroflexi).</title>
        <authorList>
            <person name="Matsuura N."/>
            <person name="Tourlousse M.D."/>
            <person name="Ohashi A."/>
            <person name="Hugenholtz P."/>
            <person name="Sekiguchi Y."/>
        </authorList>
    </citation>
    <scope>NUCLEOTIDE SEQUENCE</scope>
    <source>
        <strain evidence="6">KIBI-1</strain>
    </source>
</reference>
<feature type="transmembrane region" description="Helical" evidence="4">
    <location>
        <begin position="199"/>
        <end position="223"/>
    </location>
</feature>
<dbReference type="EMBL" id="LGCM01000019">
    <property type="protein sequence ID" value="KPL87506.1"/>
    <property type="molecule type" value="Genomic_DNA"/>
</dbReference>
<keyword evidence="1" id="KW-0808">Transferase</keyword>
<dbReference type="STRING" id="229921.ADN01_05035"/>
<evidence type="ECO:0000259" key="5">
    <source>
        <dbReference type="SMART" id="SM00387"/>
    </source>
</evidence>
<dbReference type="Pfam" id="PF02518">
    <property type="entry name" value="HATPase_c"/>
    <property type="match status" value="1"/>
</dbReference>
<name>A0A0M8JQB2_9CHLR</name>
<sequence>MSTLFWLDWAALSLSLFNMLLLVWLGITLLLTSDSRSLGVILAGAGSLFGGGFFAIHSLILGQSLTPLNAWLDLWWRVGWFLLVLSPLAWYVVILWYAGFWEKGENPLRRRQRVGFLFCLGLSSGLMGLLVLGAPLPSFFQVIYLDLHSFLMVGGMPLVIAAFPVYILTCMLLSLDALLRPGPTSRPSGEQARRRARPWLVSATLLLLGVSVLVVAALLWIYFSAQSRTAYSSEAYVRLTWPVTFLDACIAGMIGLAVLLLGRAAVAYEIFTGKALPRLGLRRYYRNAVLLAAGSSVVVAGAHSLVLPRIYAPVLALLLAIAFYALLTWRSFAEREATIRQLRPFVASQRLYDQLLEPGLPTTAVDLQFPLEALCRDVLGTRLAALVPAGALSALVGAPRTFPPGVRLSLPDLETLRKQAGPEVMIVPLEPPTEDGLVAAVPLWSERGWIGVLFLGAKADGGFYTQEEIEIARASGERLLDLQASGEMARRLAGLQRAQRAAQQTADQRLRRSLHDEVLPVLHTAMLQWGSAPPEALQALTGVHRKISDLLRDLPAAPTQRLNQLGLLGALRETLDQELADGFDGLHWEETPAAAEAAAKLPAQTAETLYFAAREAARNAARHARGDRPLHLWVRAETLPEGGLQLVIEDDGVGLGAGSANSEGAGQGLSLHTTLMALMGGSLSVESQPDAFTRVTLRSA</sequence>
<dbReference type="SUPFAM" id="SSF55874">
    <property type="entry name" value="ATPase domain of HSP90 chaperone/DNA topoisomerase II/histidine kinase"/>
    <property type="match status" value="1"/>
</dbReference>
<feature type="transmembrane region" description="Helical" evidence="4">
    <location>
        <begin position="38"/>
        <end position="60"/>
    </location>
</feature>
<dbReference type="AlphaFoldDB" id="A0A0M8JQB2"/>
<evidence type="ECO:0000313" key="7">
    <source>
        <dbReference type="EMBL" id="KPL87506.1"/>
    </source>
</evidence>
<evidence type="ECO:0000256" key="2">
    <source>
        <dbReference type="ARBA" id="ARBA00022777"/>
    </source>
</evidence>
<dbReference type="Proteomes" id="UP000050501">
    <property type="component" value="Unassembled WGS sequence"/>
</dbReference>
<dbReference type="OrthoDB" id="137017at2"/>
<feature type="transmembrane region" description="Helical" evidence="4">
    <location>
        <begin position="287"/>
        <end position="306"/>
    </location>
</feature>
<dbReference type="PANTHER" id="PTHR24421">
    <property type="entry name" value="NITRATE/NITRITE SENSOR PROTEIN NARX-RELATED"/>
    <property type="match status" value="1"/>
</dbReference>
<feature type="transmembrane region" description="Helical" evidence="4">
    <location>
        <begin position="243"/>
        <end position="266"/>
    </location>
</feature>
<evidence type="ECO:0000313" key="6">
    <source>
        <dbReference type="EMBL" id="GAP19627.1"/>
    </source>
</evidence>
<keyword evidence="2 6" id="KW-0418">Kinase</keyword>
<keyword evidence="4" id="KW-0472">Membrane</keyword>
<evidence type="ECO:0000313" key="8">
    <source>
        <dbReference type="Proteomes" id="UP000050501"/>
    </source>
</evidence>
<evidence type="ECO:0000256" key="4">
    <source>
        <dbReference type="SAM" id="Phobius"/>
    </source>
</evidence>
<evidence type="ECO:0000256" key="3">
    <source>
        <dbReference type="ARBA" id="ARBA00023012"/>
    </source>
</evidence>
<dbReference type="SMART" id="SM00387">
    <property type="entry name" value="HATPase_c"/>
    <property type="match status" value="1"/>
</dbReference>
<dbReference type="InterPro" id="IPR036890">
    <property type="entry name" value="HATPase_C_sf"/>
</dbReference>
<dbReference type="InterPro" id="IPR003594">
    <property type="entry name" value="HATPase_dom"/>
</dbReference>
<dbReference type="GO" id="GO:0000160">
    <property type="term" value="P:phosphorelay signal transduction system"/>
    <property type="evidence" value="ECO:0007669"/>
    <property type="project" value="UniProtKB-KW"/>
</dbReference>
<dbReference type="InterPro" id="IPR050482">
    <property type="entry name" value="Sensor_HK_TwoCompSys"/>
</dbReference>
<feature type="transmembrane region" description="Helical" evidence="4">
    <location>
        <begin position="80"/>
        <end position="102"/>
    </location>
</feature>
<protein>
    <submittedName>
        <fullName evidence="6">Histidine kinase</fullName>
    </submittedName>
</protein>
<keyword evidence="4" id="KW-1133">Transmembrane helix</keyword>
<feature type="transmembrane region" description="Helical" evidence="4">
    <location>
        <begin position="156"/>
        <end position="179"/>
    </location>
</feature>
<keyword evidence="4" id="KW-0812">Transmembrane</keyword>
<feature type="transmembrane region" description="Helical" evidence="4">
    <location>
        <begin position="114"/>
        <end position="136"/>
    </location>
</feature>
<gene>
    <name evidence="7" type="ORF">ADN01_05035</name>
    <name evidence="6" type="ORF">LSAC_03537</name>
</gene>
<dbReference type="Gene3D" id="3.30.565.10">
    <property type="entry name" value="Histidine kinase-like ATPase, C-terminal domain"/>
    <property type="match status" value="1"/>
</dbReference>
<organism evidence="6">
    <name type="scientific">Levilinea saccharolytica</name>
    <dbReference type="NCBI Taxonomy" id="229921"/>
    <lineage>
        <taxon>Bacteria</taxon>
        <taxon>Bacillati</taxon>
        <taxon>Chloroflexota</taxon>
        <taxon>Anaerolineae</taxon>
        <taxon>Anaerolineales</taxon>
        <taxon>Anaerolineaceae</taxon>
        <taxon>Levilinea</taxon>
    </lineage>
</organism>
<dbReference type="EMBL" id="DF967975">
    <property type="protein sequence ID" value="GAP19627.1"/>
    <property type="molecule type" value="Genomic_DNA"/>
</dbReference>
<proteinExistence type="predicted"/>
<keyword evidence="3" id="KW-0902">Two-component regulatory system</keyword>
<dbReference type="RefSeq" id="WP_062419890.1">
    <property type="nucleotide sequence ID" value="NZ_BBXZ01000185.1"/>
</dbReference>
<feature type="domain" description="Histidine kinase/HSP90-like ATPase" evidence="5">
    <location>
        <begin position="604"/>
        <end position="700"/>
    </location>
</feature>
<reference evidence="7 8" key="2">
    <citation type="submission" date="2015-07" db="EMBL/GenBank/DDBJ databases">
        <title>Genome sequence of Levilinea saccharolytica DSM 16555.</title>
        <authorList>
            <person name="Hemp J."/>
            <person name="Ward L.M."/>
            <person name="Pace L.A."/>
            <person name="Fischer W.W."/>
        </authorList>
    </citation>
    <scope>NUCLEOTIDE SEQUENCE [LARGE SCALE GENOMIC DNA]</scope>
    <source>
        <strain evidence="7 8">KIBI-1</strain>
    </source>
</reference>
<evidence type="ECO:0000256" key="1">
    <source>
        <dbReference type="ARBA" id="ARBA00022679"/>
    </source>
</evidence>
<accession>A0A0M8JQB2</accession>
<feature type="transmembrane region" description="Helical" evidence="4">
    <location>
        <begin position="6"/>
        <end position="31"/>
    </location>
</feature>
<keyword evidence="8" id="KW-1185">Reference proteome</keyword>
<feature type="transmembrane region" description="Helical" evidence="4">
    <location>
        <begin position="312"/>
        <end position="333"/>
    </location>
</feature>
<dbReference type="GO" id="GO:0016301">
    <property type="term" value="F:kinase activity"/>
    <property type="evidence" value="ECO:0007669"/>
    <property type="project" value="UniProtKB-KW"/>
</dbReference>